<accession>A0A1M4YZS5</accession>
<protein>
    <submittedName>
        <fullName evidence="5">Polysaccharide deacetylase family sporulation protein PdaB</fullName>
    </submittedName>
</protein>
<dbReference type="InterPro" id="IPR050248">
    <property type="entry name" value="Polysacc_deacetylase_ArnD"/>
</dbReference>
<dbReference type="EMBL" id="FQTY01000020">
    <property type="protein sequence ID" value="SHF11198.1"/>
    <property type="molecule type" value="Genomic_DNA"/>
</dbReference>
<dbReference type="AlphaFoldDB" id="A0A1M4YZS5"/>
<keyword evidence="3" id="KW-0472">Membrane</keyword>
<evidence type="ECO:0000256" key="1">
    <source>
        <dbReference type="ARBA" id="ARBA00022723"/>
    </source>
</evidence>
<feature type="transmembrane region" description="Helical" evidence="3">
    <location>
        <begin position="12"/>
        <end position="31"/>
    </location>
</feature>
<dbReference type="Pfam" id="PF01522">
    <property type="entry name" value="Polysacc_deac_1"/>
    <property type="match status" value="1"/>
</dbReference>
<keyword evidence="1" id="KW-0479">Metal-binding</keyword>
<evidence type="ECO:0000313" key="6">
    <source>
        <dbReference type="Proteomes" id="UP000184114"/>
    </source>
</evidence>
<dbReference type="PANTHER" id="PTHR10587">
    <property type="entry name" value="GLYCOSYL TRANSFERASE-RELATED"/>
    <property type="match status" value="1"/>
</dbReference>
<organism evidence="5 6">
    <name type="scientific">Tissierella praeacuta DSM 18095</name>
    <dbReference type="NCBI Taxonomy" id="1123404"/>
    <lineage>
        <taxon>Bacteria</taxon>
        <taxon>Bacillati</taxon>
        <taxon>Bacillota</taxon>
        <taxon>Tissierellia</taxon>
        <taxon>Tissierellales</taxon>
        <taxon>Tissierellaceae</taxon>
        <taxon>Tissierella</taxon>
    </lineage>
</organism>
<dbReference type="STRING" id="1123404.SAMN02745784_02851"/>
<proteinExistence type="predicted"/>
<name>A0A1M4YZS5_9FIRM</name>
<dbReference type="SUPFAM" id="SSF88713">
    <property type="entry name" value="Glycoside hydrolase/deacetylase"/>
    <property type="match status" value="1"/>
</dbReference>
<dbReference type="GO" id="GO:0016810">
    <property type="term" value="F:hydrolase activity, acting on carbon-nitrogen (but not peptide) bonds"/>
    <property type="evidence" value="ECO:0007669"/>
    <property type="project" value="InterPro"/>
</dbReference>
<gene>
    <name evidence="5" type="ORF">SAMN02745784_02851</name>
</gene>
<sequence>MEKIIKTLNNLINITIIIIILISIVICNMYPKAIYTFSNNPAAIVSKGPKEEKILALSFDDGPHPKYTLEILDILKQYNVRATFFVLGKHAESYPDIINRQISEGHEIGNHSYSHINMKKVSDKIIREEFEKTQEIIYSISNIKPKVFRPPYGNYNDDVIKIVSSDNLSLVLWTFYQDSKDWSNPGVDVIVDTTLSKVQNGDIILLHDYVYKKESHTVEALKIILPKLIDEGYRFVTISELIDISQEKKVLSNFN</sequence>
<evidence type="ECO:0000259" key="4">
    <source>
        <dbReference type="PROSITE" id="PS51677"/>
    </source>
</evidence>
<dbReference type="InterPro" id="IPR011330">
    <property type="entry name" value="Glyco_hydro/deAcase_b/a-brl"/>
</dbReference>
<dbReference type="GeneID" id="90996634"/>
<dbReference type="RefSeq" id="WP_072977505.1">
    <property type="nucleotide sequence ID" value="NZ_FQTY01000020.1"/>
</dbReference>
<dbReference type="GO" id="GO:0046872">
    <property type="term" value="F:metal ion binding"/>
    <property type="evidence" value="ECO:0007669"/>
    <property type="project" value="UniProtKB-KW"/>
</dbReference>
<dbReference type="PANTHER" id="PTHR10587:SF133">
    <property type="entry name" value="CHITIN DEACETYLASE 1-RELATED"/>
    <property type="match status" value="1"/>
</dbReference>
<dbReference type="GO" id="GO:0016020">
    <property type="term" value="C:membrane"/>
    <property type="evidence" value="ECO:0007669"/>
    <property type="project" value="TreeGrafter"/>
</dbReference>
<keyword evidence="2" id="KW-0378">Hydrolase</keyword>
<dbReference type="Proteomes" id="UP000184114">
    <property type="component" value="Unassembled WGS sequence"/>
</dbReference>
<evidence type="ECO:0000313" key="5">
    <source>
        <dbReference type="EMBL" id="SHF11198.1"/>
    </source>
</evidence>
<dbReference type="PROSITE" id="PS51677">
    <property type="entry name" value="NODB"/>
    <property type="match status" value="1"/>
</dbReference>
<dbReference type="InterPro" id="IPR002509">
    <property type="entry name" value="NODB_dom"/>
</dbReference>
<keyword evidence="6" id="KW-1185">Reference proteome</keyword>
<dbReference type="GO" id="GO:0005975">
    <property type="term" value="P:carbohydrate metabolic process"/>
    <property type="evidence" value="ECO:0007669"/>
    <property type="project" value="InterPro"/>
</dbReference>
<reference evidence="6" key="1">
    <citation type="submission" date="2016-11" db="EMBL/GenBank/DDBJ databases">
        <authorList>
            <person name="Varghese N."/>
            <person name="Submissions S."/>
        </authorList>
    </citation>
    <scope>NUCLEOTIDE SEQUENCE [LARGE SCALE GENOMIC DNA]</scope>
    <source>
        <strain evidence="6">DSM 18095</strain>
    </source>
</reference>
<evidence type="ECO:0000256" key="2">
    <source>
        <dbReference type="ARBA" id="ARBA00022801"/>
    </source>
</evidence>
<feature type="domain" description="NodB homology" evidence="4">
    <location>
        <begin position="53"/>
        <end position="236"/>
    </location>
</feature>
<dbReference type="CDD" id="cd10917">
    <property type="entry name" value="CE4_NodB_like_6s_7s"/>
    <property type="match status" value="1"/>
</dbReference>
<evidence type="ECO:0000256" key="3">
    <source>
        <dbReference type="SAM" id="Phobius"/>
    </source>
</evidence>
<dbReference type="Gene3D" id="3.20.20.370">
    <property type="entry name" value="Glycoside hydrolase/deacetylase"/>
    <property type="match status" value="1"/>
</dbReference>
<keyword evidence="3" id="KW-0812">Transmembrane</keyword>
<keyword evidence="3" id="KW-1133">Transmembrane helix</keyword>